<dbReference type="GO" id="GO:0017004">
    <property type="term" value="P:cytochrome complex assembly"/>
    <property type="evidence" value="ECO:0007669"/>
    <property type="project" value="UniProtKB-KW"/>
</dbReference>
<dbReference type="GO" id="GO:0005886">
    <property type="term" value="C:plasma membrane"/>
    <property type="evidence" value="ECO:0007669"/>
    <property type="project" value="UniProtKB-SubCell"/>
</dbReference>
<comment type="similarity">
    <text evidence="3 9">Belongs to the CcmC/CycZ/HelC family.</text>
</comment>
<dbReference type="KEGG" id="kpd:CW740_07715"/>
<evidence type="ECO:0000256" key="4">
    <source>
        <dbReference type="ARBA" id="ARBA00016463"/>
    </source>
</evidence>
<evidence type="ECO:0000256" key="6">
    <source>
        <dbReference type="ARBA" id="ARBA00022748"/>
    </source>
</evidence>
<dbReference type="Proteomes" id="UP000232693">
    <property type="component" value="Chromosome"/>
</dbReference>
<evidence type="ECO:0000256" key="2">
    <source>
        <dbReference type="ARBA" id="ARBA00004141"/>
    </source>
</evidence>
<dbReference type="OrthoDB" id="9778550at2"/>
<dbReference type="GO" id="GO:0020037">
    <property type="term" value="F:heme binding"/>
    <property type="evidence" value="ECO:0007669"/>
    <property type="project" value="InterPro"/>
</dbReference>
<keyword evidence="8 9" id="KW-0472">Membrane</keyword>
<dbReference type="RefSeq" id="WP_106646972.1">
    <property type="nucleotide sequence ID" value="NZ_BMGO01000001.1"/>
</dbReference>
<evidence type="ECO:0000256" key="7">
    <source>
        <dbReference type="ARBA" id="ARBA00022989"/>
    </source>
</evidence>
<keyword evidence="5 9" id="KW-0812">Transmembrane</keyword>
<comment type="subcellular location">
    <subcellularLocation>
        <location evidence="9">Cell inner membrane</location>
    </subcellularLocation>
    <subcellularLocation>
        <location evidence="2">Membrane</location>
        <topology evidence="2">Multi-pass membrane protein</topology>
    </subcellularLocation>
</comment>
<accession>A0A2K9A8T1</accession>
<dbReference type="PANTHER" id="PTHR30071:SF1">
    <property type="entry name" value="CYTOCHROME B_B6 PROTEIN-RELATED"/>
    <property type="match status" value="1"/>
</dbReference>
<evidence type="ECO:0000256" key="5">
    <source>
        <dbReference type="ARBA" id="ARBA00022692"/>
    </source>
</evidence>
<dbReference type="Pfam" id="PF01578">
    <property type="entry name" value="Cytochrom_C_asm"/>
    <property type="match status" value="1"/>
</dbReference>
<comment type="function">
    <text evidence="1 9">Required for the export of heme to the periplasm for the biogenesis of c-type cytochromes.</text>
</comment>
<evidence type="ECO:0000256" key="1">
    <source>
        <dbReference type="ARBA" id="ARBA00002442"/>
    </source>
</evidence>
<dbReference type="AlphaFoldDB" id="A0A2K9A8T1"/>
<reference evidence="10 11" key="1">
    <citation type="submission" date="2017-12" db="EMBL/GenBank/DDBJ databases">
        <title>Kangiella profundi FT102 completed genome.</title>
        <authorList>
            <person name="Xu J."/>
            <person name="Wang J."/>
            <person name="Lu Y."/>
        </authorList>
    </citation>
    <scope>NUCLEOTIDE SEQUENCE [LARGE SCALE GENOMIC DNA]</scope>
    <source>
        <strain evidence="10 11">FT102</strain>
    </source>
</reference>
<feature type="transmembrane region" description="Helical" evidence="9">
    <location>
        <begin position="163"/>
        <end position="186"/>
    </location>
</feature>
<feature type="transmembrane region" description="Helical" evidence="9">
    <location>
        <begin position="101"/>
        <end position="120"/>
    </location>
</feature>
<evidence type="ECO:0000313" key="11">
    <source>
        <dbReference type="Proteomes" id="UP000232693"/>
    </source>
</evidence>
<dbReference type="GO" id="GO:0015232">
    <property type="term" value="F:heme transmembrane transporter activity"/>
    <property type="evidence" value="ECO:0007669"/>
    <property type="project" value="InterPro"/>
</dbReference>
<dbReference type="EMBL" id="CP025120">
    <property type="protein sequence ID" value="AUD79140.1"/>
    <property type="molecule type" value="Genomic_DNA"/>
</dbReference>
<feature type="transmembrane region" description="Helical" evidence="9">
    <location>
        <begin position="24"/>
        <end position="44"/>
    </location>
</feature>
<evidence type="ECO:0000256" key="8">
    <source>
        <dbReference type="ARBA" id="ARBA00023136"/>
    </source>
</evidence>
<keyword evidence="9" id="KW-0997">Cell inner membrane</keyword>
<sequence>MASRWRWFHQLGSPKWFFEKSSKWLPWIWASTLILLAIGLYYSLWASPIEARQGQGHTVRIMYIHVPAAALSMVGYVVMAIASIIGLVWKMKMAFAASRAIAPIGAAMTFIALFTGAVWGKPTWGTWWEWDARLTSELLLLFLYLGFIALHSSFAERAKADKAASVLAIVGVINVPIIYFSVKWWNTLHQGYSVTQKGALAPEFQVPLFIMIGAFYLLFIGLVIMRLRVEVLIREQKSRWVSDWAASHPSKQMQKGG</sequence>
<dbReference type="PRINTS" id="PR01386">
    <property type="entry name" value="CCMCBIOGNSIS"/>
</dbReference>
<organism evidence="10 11">
    <name type="scientific">Kangiella profundi</name>
    <dbReference type="NCBI Taxonomy" id="1561924"/>
    <lineage>
        <taxon>Bacteria</taxon>
        <taxon>Pseudomonadati</taxon>
        <taxon>Pseudomonadota</taxon>
        <taxon>Gammaproteobacteria</taxon>
        <taxon>Kangiellales</taxon>
        <taxon>Kangiellaceae</taxon>
        <taxon>Kangiella</taxon>
    </lineage>
</organism>
<keyword evidence="9" id="KW-0813">Transport</keyword>
<evidence type="ECO:0000313" key="10">
    <source>
        <dbReference type="EMBL" id="AUD79140.1"/>
    </source>
</evidence>
<feature type="transmembrane region" description="Helical" evidence="9">
    <location>
        <begin position="132"/>
        <end position="151"/>
    </location>
</feature>
<dbReference type="NCBIfam" id="TIGR01191">
    <property type="entry name" value="ccmC"/>
    <property type="match status" value="1"/>
</dbReference>
<dbReference type="InterPro" id="IPR045062">
    <property type="entry name" value="Cyt_c_biogenesis_CcsA/CcmC"/>
</dbReference>
<dbReference type="PANTHER" id="PTHR30071">
    <property type="entry name" value="HEME EXPORTER PROTEIN C"/>
    <property type="match status" value="1"/>
</dbReference>
<keyword evidence="9" id="KW-1003">Cell membrane</keyword>
<name>A0A2K9A8T1_9GAMM</name>
<feature type="transmembrane region" description="Helical" evidence="9">
    <location>
        <begin position="64"/>
        <end position="89"/>
    </location>
</feature>
<keyword evidence="7 9" id="KW-1133">Transmembrane helix</keyword>
<gene>
    <name evidence="9" type="primary">ccmC</name>
    <name evidence="10" type="ORF">CW740_07715</name>
</gene>
<proteinExistence type="inferred from homology"/>
<dbReference type="InterPro" id="IPR002541">
    <property type="entry name" value="Cyt_c_assembly"/>
</dbReference>
<dbReference type="InterPro" id="IPR003557">
    <property type="entry name" value="Cyt_c_biogenesis_CcmC"/>
</dbReference>
<keyword evidence="11" id="KW-1185">Reference proteome</keyword>
<evidence type="ECO:0000256" key="3">
    <source>
        <dbReference type="ARBA" id="ARBA00005840"/>
    </source>
</evidence>
<feature type="transmembrane region" description="Helical" evidence="9">
    <location>
        <begin position="206"/>
        <end position="229"/>
    </location>
</feature>
<evidence type="ECO:0000256" key="9">
    <source>
        <dbReference type="RuleBase" id="RU364092"/>
    </source>
</evidence>
<protein>
    <recommendedName>
        <fullName evidence="4 9">Heme exporter protein C</fullName>
    </recommendedName>
    <alternativeName>
        <fullName evidence="9">Cytochrome c-type biogenesis protein</fullName>
    </alternativeName>
</protein>
<keyword evidence="6 9" id="KW-0201">Cytochrome c-type biogenesis</keyword>